<feature type="region of interest" description="Disordered" evidence="1">
    <location>
        <begin position="1"/>
        <end position="24"/>
    </location>
</feature>
<protein>
    <submittedName>
        <fullName evidence="3">Uncharacterized protein</fullName>
    </submittedName>
</protein>
<feature type="compositionally biased region" description="Polar residues" evidence="1">
    <location>
        <begin position="66"/>
        <end position="83"/>
    </location>
</feature>
<evidence type="ECO:0000256" key="2">
    <source>
        <dbReference type="SAM" id="Phobius"/>
    </source>
</evidence>
<organism evidence="3 4">
    <name type="scientific">Candidatus Obscuribacter phosphatis</name>
    <dbReference type="NCBI Taxonomy" id="1906157"/>
    <lineage>
        <taxon>Bacteria</taxon>
        <taxon>Bacillati</taxon>
        <taxon>Candidatus Melainabacteria</taxon>
        <taxon>Candidatus Obscuribacterales</taxon>
        <taxon>Candidatus Obscuribacteraceae</taxon>
        <taxon>Candidatus Obscuribacter</taxon>
    </lineage>
</organism>
<accession>A0A8J7PDF4</accession>
<feature type="transmembrane region" description="Helical" evidence="2">
    <location>
        <begin position="115"/>
        <end position="140"/>
    </location>
</feature>
<keyword evidence="2" id="KW-0812">Transmembrane</keyword>
<dbReference type="EMBL" id="JAFLCK010000057">
    <property type="protein sequence ID" value="MBN8662842.1"/>
    <property type="molecule type" value="Genomic_DNA"/>
</dbReference>
<dbReference type="AlphaFoldDB" id="A0A8J7PDF4"/>
<evidence type="ECO:0000313" key="3">
    <source>
        <dbReference type="EMBL" id="MBN8662842.1"/>
    </source>
</evidence>
<feature type="region of interest" description="Disordered" evidence="1">
    <location>
        <begin position="179"/>
        <end position="202"/>
    </location>
</feature>
<dbReference type="Proteomes" id="UP000664277">
    <property type="component" value="Unassembled WGS sequence"/>
</dbReference>
<keyword evidence="2" id="KW-0472">Membrane</keyword>
<reference evidence="3" key="1">
    <citation type="submission" date="2021-02" db="EMBL/GenBank/DDBJ databases">
        <title>Genome-Resolved Metagenomics of a Microbial Community Performing Photosynthetic Biological Nutrient Removal.</title>
        <authorList>
            <person name="Mcdaniel E.A."/>
        </authorList>
    </citation>
    <scope>NUCLEOTIDE SEQUENCE</scope>
    <source>
        <strain evidence="3">UWPOB_OBS1</strain>
    </source>
</reference>
<proteinExistence type="predicted"/>
<evidence type="ECO:0000256" key="1">
    <source>
        <dbReference type="SAM" id="MobiDB-lite"/>
    </source>
</evidence>
<sequence>MASSETICFAPGSYQSDLDADQELSELEEELQGLTATLEMAKIDFAGVSYKSEEIRDQASKESQESQETQDYYSDFSPSNRTNSEPDSKSHSNAPDAAASDMGWRIARQAMVRDFLFLAGRSFVGIALVGLLSVATYHLYRASQSIKPEALTAGFYKVFPALKPHQPVFIDEVKAAKPEKNTAEPEKKTVRKERKRKIARKGHNRVKVAKRYNYSPWAGDHPNGGEITYTDGTITEYTWY</sequence>
<evidence type="ECO:0000313" key="4">
    <source>
        <dbReference type="Proteomes" id="UP000664277"/>
    </source>
</evidence>
<feature type="compositionally biased region" description="Basic and acidic residues" evidence="1">
    <location>
        <begin position="179"/>
        <end position="188"/>
    </location>
</feature>
<gene>
    <name evidence="3" type="ORF">J0M35_20915</name>
</gene>
<comment type="caution">
    <text evidence="3">The sequence shown here is derived from an EMBL/GenBank/DDBJ whole genome shotgun (WGS) entry which is preliminary data.</text>
</comment>
<keyword evidence="2" id="KW-1133">Transmembrane helix</keyword>
<feature type="compositionally biased region" description="Basic residues" evidence="1">
    <location>
        <begin position="189"/>
        <end position="202"/>
    </location>
</feature>
<feature type="compositionally biased region" description="Basic and acidic residues" evidence="1">
    <location>
        <begin position="54"/>
        <end position="64"/>
    </location>
</feature>
<feature type="region of interest" description="Disordered" evidence="1">
    <location>
        <begin position="54"/>
        <end position="97"/>
    </location>
</feature>
<name>A0A8J7PDF4_9BACT</name>